<comment type="caution">
    <text evidence="7">The sequence shown here is derived from an EMBL/GenBank/DDBJ whole genome shotgun (WGS) entry which is preliminary data.</text>
</comment>
<dbReference type="NCBIfam" id="TIGR00765">
    <property type="entry name" value="yihY_not_rbn"/>
    <property type="match status" value="1"/>
</dbReference>
<evidence type="ECO:0000256" key="5">
    <source>
        <dbReference type="ARBA" id="ARBA00023136"/>
    </source>
</evidence>
<dbReference type="EMBL" id="JACHMN010000003">
    <property type="protein sequence ID" value="MBB5873247.1"/>
    <property type="molecule type" value="Genomic_DNA"/>
</dbReference>
<dbReference type="AlphaFoldDB" id="A0A841BVW9"/>
<evidence type="ECO:0000256" key="1">
    <source>
        <dbReference type="ARBA" id="ARBA00004651"/>
    </source>
</evidence>
<sequence>MTHRGGAELGLAKRVWAEAKRDNLGLLAAGVAFYALLAIFPMTIALITIYGLVADPSKVVEQIEPMTKAMPAEAAKLFTDQLTAVAGASSGSLTLGLVISLVAAVWAAAGGMSALITGINAVNDQEEQRGFVKLKGLALGLTFGGLVVAVAALLLVAVFPATVDRLHLGTGGRIGAEALRWIVLAMLIGVALSIFYWVGPSTRPKWRWLSTGAVVALVIWVVGSVAFSFYVSNFGSYNKTYGALAAVVILMLWLYLSAYIILLGAEVDAERARSAQD</sequence>
<evidence type="ECO:0000256" key="3">
    <source>
        <dbReference type="ARBA" id="ARBA00022692"/>
    </source>
</evidence>
<evidence type="ECO:0000313" key="8">
    <source>
        <dbReference type="Proteomes" id="UP000587527"/>
    </source>
</evidence>
<evidence type="ECO:0000256" key="4">
    <source>
        <dbReference type="ARBA" id="ARBA00022989"/>
    </source>
</evidence>
<keyword evidence="8" id="KW-1185">Reference proteome</keyword>
<feature type="transmembrane region" description="Helical" evidence="6">
    <location>
        <begin position="137"/>
        <end position="159"/>
    </location>
</feature>
<proteinExistence type="predicted"/>
<dbReference type="Proteomes" id="UP000587527">
    <property type="component" value="Unassembled WGS sequence"/>
</dbReference>
<dbReference type="PIRSF" id="PIRSF035875">
    <property type="entry name" value="RNase_BN"/>
    <property type="match status" value="1"/>
</dbReference>
<feature type="transmembrane region" description="Helical" evidence="6">
    <location>
        <begin position="211"/>
        <end position="231"/>
    </location>
</feature>
<protein>
    <submittedName>
        <fullName evidence="7">Membrane protein</fullName>
    </submittedName>
</protein>
<keyword evidence="5 6" id="KW-0472">Membrane</keyword>
<feature type="transmembrane region" description="Helical" evidence="6">
    <location>
        <begin position="179"/>
        <end position="199"/>
    </location>
</feature>
<dbReference type="GO" id="GO:0005886">
    <property type="term" value="C:plasma membrane"/>
    <property type="evidence" value="ECO:0007669"/>
    <property type="project" value="UniProtKB-SubCell"/>
</dbReference>
<evidence type="ECO:0000313" key="7">
    <source>
        <dbReference type="EMBL" id="MBB5873247.1"/>
    </source>
</evidence>
<dbReference type="InterPro" id="IPR017039">
    <property type="entry name" value="Virul_fac_BrkB"/>
</dbReference>
<evidence type="ECO:0000256" key="2">
    <source>
        <dbReference type="ARBA" id="ARBA00022475"/>
    </source>
</evidence>
<feature type="transmembrane region" description="Helical" evidence="6">
    <location>
        <begin position="243"/>
        <end position="265"/>
    </location>
</feature>
<keyword evidence="2" id="KW-1003">Cell membrane</keyword>
<evidence type="ECO:0000256" key="6">
    <source>
        <dbReference type="SAM" id="Phobius"/>
    </source>
</evidence>
<feature type="transmembrane region" description="Helical" evidence="6">
    <location>
        <begin position="93"/>
        <end position="116"/>
    </location>
</feature>
<dbReference type="RefSeq" id="WP_184844136.1">
    <property type="nucleotide sequence ID" value="NZ_JACHMN010000003.1"/>
</dbReference>
<accession>A0A841BVW9</accession>
<reference evidence="7 8" key="1">
    <citation type="submission" date="2020-08" db="EMBL/GenBank/DDBJ databases">
        <title>Sequencing the genomes of 1000 actinobacteria strains.</title>
        <authorList>
            <person name="Klenk H.-P."/>
        </authorList>
    </citation>
    <scope>NUCLEOTIDE SEQUENCE [LARGE SCALE GENOMIC DNA]</scope>
    <source>
        <strain evidence="7 8">DSM 45362</strain>
    </source>
</reference>
<organism evidence="7 8">
    <name type="scientific">Allocatelliglobosispora scoriae</name>
    <dbReference type="NCBI Taxonomy" id="643052"/>
    <lineage>
        <taxon>Bacteria</taxon>
        <taxon>Bacillati</taxon>
        <taxon>Actinomycetota</taxon>
        <taxon>Actinomycetes</taxon>
        <taxon>Micromonosporales</taxon>
        <taxon>Micromonosporaceae</taxon>
        <taxon>Allocatelliglobosispora</taxon>
    </lineage>
</organism>
<dbReference type="PANTHER" id="PTHR30213">
    <property type="entry name" value="INNER MEMBRANE PROTEIN YHJD"/>
    <property type="match status" value="1"/>
</dbReference>
<keyword evidence="4 6" id="KW-1133">Transmembrane helix</keyword>
<keyword evidence="3 6" id="KW-0812">Transmembrane</keyword>
<name>A0A841BVW9_9ACTN</name>
<feature type="transmembrane region" description="Helical" evidence="6">
    <location>
        <begin position="24"/>
        <end position="53"/>
    </location>
</feature>
<comment type="subcellular location">
    <subcellularLocation>
        <location evidence="1">Cell membrane</location>
        <topology evidence="1">Multi-pass membrane protein</topology>
    </subcellularLocation>
</comment>
<dbReference type="PANTHER" id="PTHR30213:SF0">
    <property type="entry name" value="UPF0761 MEMBRANE PROTEIN YIHY"/>
    <property type="match status" value="1"/>
</dbReference>
<dbReference type="Pfam" id="PF03631">
    <property type="entry name" value="Virul_fac_BrkB"/>
    <property type="match status" value="1"/>
</dbReference>
<gene>
    <name evidence="7" type="ORF">F4553_006681</name>
</gene>